<reference evidence="1 2" key="1">
    <citation type="submission" date="2023-08" db="EMBL/GenBank/DDBJ databases">
        <title>A Necator americanus chromosomal reference genome.</title>
        <authorList>
            <person name="Ilik V."/>
            <person name="Petrzelkova K.J."/>
            <person name="Pardy F."/>
            <person name="Fuh T."/>
            <person name="Niatou-Singa F.S."/>
            <person name="Gouil Q."/>
            <person name="Baker L."/>
            <person name="Ritchie M.E."/>
            <person name="Jex A.R."/>
            <person name="Gazzola D."/>
            <person name="Li H."/>
            <person name="Toshio Fujiwara R."/>
            <person name="Zhan B."/>
            <person name="Aroian R.V."/>
            <person name="Pafco B."/>
            <person name="Schwarz E.M."/>
        </authorList>
    </citation>
    <scope>NUCLEOTIDE SEQUENCE [LARGE SCALE GENOMIC DNA]</scope>
    <source>
        <strain evidence="1 2">Aroian</strain>
        <tissue evidence="1">Whole animal</tissue>
    </source>
</reference>
<gene>
    <name evidence="1" type="primary">Necator_chrI.g1775</name>
    <name evidence="1" type="ORF">RB195_005649</name>
</gene>
<evidence type="ECO:0000313" key="2">
    <source>
        <dbReference type="Proteomes" id="UP001303046"/>
    </source>
</evidence>
<name>A0ABR1BNX7_NECAM</name>
<accession>A0ABR1BNX7</accession>
<sequence length="235" mass="26335">MECTQGNRKAAASTMSLANCHGMVTRSKTRAQKCMENSAGTQKAPLSEDECHLDDELKVIAKKEPVTEELTCEQKHIDKQQAKKEGPNCELQAEDDKKVELTSKTVQGLLAYNGSPTQLSGELEDFAGRELASEELDCGLEPTDRKEAKSGKVPCEQETFKEELKSEDDKMAQSVPYSLDELKKDLSRIVYLKRVIGQLKACIEMADYLCQNLEQTNVERLAQLEESVTEKEHKF</sequence>
<protein>
    <submittedName>
        <fullName evidence="1">Uncharacterized protein</fullName>
    </submittedName>
</protein>
<evidence type="ECO:0000313" key="1">
    <source>
        <dbReference type="EMBL" id="KAK6728124.1"/>
    </source>
</evidence>
<comment type="caution">
    <text evidence="1">The sequence shown here is derived from an EMBL/GenBank/DDBJ whole genome shotgun (WGS) entry which is preliminary data.</text>
</comment>
<proteinExistence type="predicted"/>
<keyword evidence="2" id="KW-1185">Reference proteome</keyword>
<dbReference type="EMBL" id="JAVFWL010000001">
    <property type="protein sequence ID" value="KAK6728124.1"/>
    <property type="molecule type" value="Genomic_DNA"/>
</dbReference>
<organism evidence="1 2">
    <name type="scientific">Necator americanus</name>
    <name type="common">Human hookworm</name>
    <dbReference type="NCBI Taxonomy" id="51031"/>
    <lineage>
        <taxon>Eukaryota</taxon>
        <taxon>Metazoa</taxon>
        <taxon>Ecdysozoa</taxon>
        <taxon>Nematoda</taxon>
        <taxon>Chromadorea</taxon>
        <taxon>Rhabditida</taxon>
        <taxon>Rhabditina</taxon>
        <taxon>Rhabditomorpha</taxon>
        <taxon>Strongyloidea</taxon>
        <taxon>Ancylostomatidae</taxon>
        <taxon>Bunostominae</taxon>
        <taxon>Necator</taxon>
    </lineage>
</organism>
<dbReference type="Proteomes" id="UP001303046">
    <property type="component" value="Unassembled WGS sequence"/>
</dbReference>